<dbReference type="CDD" id="cd14745">
    <property type="entry name" value="GH66"/>
    <property type="match status" value="1"/>
</dbReference>
<feature type="compositionally biased region" description="Polar residues" evidence="3">
    <location>
        <begin position="893"/>
        <end position="907"/>
    </location>
</feature>
<dbReference type="PANTHER" id="PTHR24216">
    <property type="entry name" value="PAXILLIN-RELATED"/>
    <property type="match status" value="1"/>
</dbReference>
<name>A0ABV8D260_9STRE</name>
<dbReference type="Gene3D" id="2.60.40.10">
    <property type="entry name" value="Immunoglobulins"/>
    <property type="match status" value="1"/>
</dbReference>
<evidence type="ECO:0000256" key="1">
    <source>
        <dbReference type="ARBA" id="ARBA00010837"/>
    </source>
</evidence>
<keyword evidence="6" id="KW-1185">Reference proteome</keyword>
<proteinExistence type="inferred from homology"/>
<feature type="compositionally biased region" description="Polar residues" evidence="3">
    <location>
        <begin position="51"/>
        <end position="81"/>
    </location>
</feature>
<feature type="transmembrane region" description="Helical" evidence="4">
    <location>
        <begin position="1155"/>
        <end position="1174"/>
    </location>
</feature>
<evidence type="ECO:0000313" key="6">
    <source>
        <dbReference type="Proteomes" id="UP001595901"/>
    </source>
</evidence>
<evidence type="ECO:0000256" key="3">
    <source>
        <dbReference type="SAM" id="MobiDB-lite"/>
    </source>
</evidence>
<sequence>MKKEKLTFSIVLFLFIFGIMFSLNGSRVSADAAVPSQSVEENFTNVTVDAAETSTTQNDIEPMQETDTTSPAVENSAVAANTQTQEVSTSSETTVEVQPSVEQTSVAASNSMSQEVAGEGDSISSQNGESNNAPRLTRATGAQVVRTRSIVSAKSGEAITDVASDKASYRPNEDVNLNVGFTNTTAVAQDITVSVDVYYLNNKIGNYKFTKTLAAGEGYTSQYGELKIPASQFTNDHGYLLNIKVLDSHNNALGEMNRAIAYESDWTKFPRYGIVGGSQDSHNSLLNKDIENYTNAIEKMKNMNINSYFFYDVYKSATDPFPSDEESFDQTWNWWSNSKIDTQAVKDIVNKVHEGGAVAMLYNMILAENANENAVLPETEYAYNSDSRGYGDQSGVMSYLIDGKPLQRYYNPKSTEWQNKIAQIMGDAMKAGGFDGWQGDTIGDNEVYSYDDRYSSDSNKKFWLSDAYGEFLNAIKEKLPEYYLTVNDINGENIRKLGSSKQDVIYNEIWPFGSSALGNGRQQTEYGDLKARIDEVRKATGKSLIVGAYMEEPKYTDNNEPANGAALDAKNGGEFQKDAVLLTTASIAAAGGYHMSLAALSNSKDADGIGILETAYYPTQSLKVSSELNRKNNDYQQFITAYENILRDGVENDDASVETYNSANDKLSHDASGINGHQVWTYGKKGKDFRTVQLINLMGINSDWKNVDGMSANKTPDEQKNLTVRYNLGNVSREEAERMANQTYVTSPDDWSKSTMTKVSAKIEGSEGNFTLAVDVPQLTLWDVIYISSAEQSAVVEPKVEPEVQTEPTAPAEVTDPQVTEEPSEVTSGNDEPVAPAPEEQPQTEVQPEEPSEPTVPVEPTTPEVSEDTPEIPEATKPVDETPENSSEDVDQAAQSDEQSSGDTDSSGLPDDTPDPSAEGDNQSAQPSQPNSDETPEGGSDTTPDQPSGGDTISPEGETPSAEPTTPEVSEVTPETPEATKPIEETPENSSEDVDGTNGVETPAAQSEGEDPADDQSAPQGMAEGTPSGGSDIDLDDPAAVEPSVSQPAGDASPSAVEEPAVQPDLQAIPADQESNQSGASGQPELQEQSQVDRDEAISLATDPTDLVGNVDNQQLPAILKMSGVRDISVDRKSSADRQPSSNSAEQLPKTGDHIIDAIMLIGLVFISLTGLLVKCERN</sequence>
<dbReference type="GO" id="GO:0016787">
    <property type="term" value="F:hydrolase activity"/>
    <property type="evidence" value="ECO:0007669"/>
    <property type="project" value="UniProtKB-KW"/>
</dbReference>
<comment type="similarity">
    <text evidence="1">Belongs to the glycosyl hydrolase 66 family.</text>
</comment>
<feature type="region of interest" description="Disordered" evidence="3">
    <location>
        <begin position="793"/>
        <end position="1115"/>
    </location>
</feature>
<keyword evidence="4" id="KW-1133">Transmembrane helix</keyword>
<dbReference type="EMBL" id="JBHSAC010000061">
    <property type="protein sequence ID" value="MFC3932625.1"/>
    <property type="molecule type" value="Genomic_DNA"/>
</dbReference>
<gene>
    <name evidence="5" type="ORF">ACFOSE_07630</name>
</gene>
<dbReference type="Proteomes" id="UP001595901">
    <property type="component" value="Unassembled WGS sequence"/>
</dbReference>
<dbReference type="Gene3D" id="3.20.20.80">
    <property type="entry name" value="Glycosidases"/>
    <property type="match status" value="1"/>
</dbReference>
<feature type="compositionally biased region" description="Polar residues" evidence="3">
    <location>
        <begin position="920"/>
        <end position="933"/>
    </location>
</feature>
<feature type="compositionally biased region" description="Low complexity" evidence="3">
    <location>
        <begin position="853"/>
        <end position="864"/>
    </location>
</feature>
<feature type="compositionally biased region" description="Polar residues" evidence="3">
    <location>
        <begin position="122"/>
        <end position="134"/>
    </location>
</feature>
<feature type="compositionally biased region" description="Acidic residues" evidence="3">
    <location>
        <begin position="881"/>
        <end position="891"/>
    </location>
</feature>
<dbReference type="InterPro" id="IPR013783">
    <property type="entry name" value="Ig-like_fold"/>
</dbReference>
<feature type="compositionally biased region" description="Low complexity" evidence="3">
    <location>
        <begin position="82"/>
        <end position="104"/>
    </location>
</feature>
<feature type="region of interest" description="Disordered" evidence="3">
    <location>
        <begin position="51"/>
        <end position="142"/>
    </location>
</feature>
<feature type="compositionally biased region" description="Polar residues" evidence="3">
    <location>
        <begin position="1137"/>
        <end position="1146"/>
    </location>
</feature>
<feature type="region of interest" description="Disordered" evidence="3">
    <location>
        <begin position="1129"/>
        <end position="1149"/>
    </location>
</feature>
<feature type="compositionally biased region" description="Low complexity" evidence="3">
    <location>
        <begin position="831"/>
        <end position="846"/>
    </location>
</feature>
<organism evidence="5 6">
    <name type="scientific">Streptococcus dentapri</name>
    <dbReference type="NCBI Taxonomy" id="573564"/>
    <lineage>
        <taxon>Bacteria</taxon>
        <taxon>Bacillati</taxon>
        <taxon>Bacillota</taxon>
        <taxon>Bacilli</taxon>
        <taxon>Lactobacillales</taxon>
        <taxon>Streptococcaceae</taxon>
        <taxon>Streptococcus</taxon>
    </lineage>
</organism>
<keyword evidence="4" id="KW-0472">Membrane</keyword>
<keyword evidence="4" id="KW-0812">Transmembrane</keyword>
<comment type="caution">
    <text evidence="5">The sequence shown here is derived from an EMBL/GenBank/DDBJ whole genome shotgun (WGS) entry which is preliminary data.</text>
</comment>
<evidence type="ECO:0000313" key="5">
    <source>
        <dbReference type="EMBL" id="MFC3932625.1"/>
    </source>
</evidence>
<dbReference type="Pfam" id="PF13199">
    <property type="entry name" value="Glyco_hydro_66"/>
    <property type="match status" value="1"/>
</dbReference>
<feature type="compositionally biased region" description="Polar residues" evidence="3">
    <location>
        <begin position="1073"/>
        <end position="1090"/>
    </location>
</feature>
<feature type="compositionally biased region" description="Polar residues" evidence="3">
    <location>
        <begin position="940"/>
        <end position="951"/>
    </location>
</feature>
<accession>A0ABV8D260</accession>
<keyword evidence="2" id="KW-0732">Signal</keyword>
<feature type="compositionally biased region" description="Polar residues" evidence="3">
    <location>
        <begin position="105"/>
        <end position="114"/>
    </location>
</feature>
<evidence type="ECO:0000256" key="2">
    <source>
        <dbReference type="ARBA" id="ARBA00022729"/>
    </source>
</evidence>
<protein>
    <submittedName>
        <fullName evidence="5">Glycoside hydrolase family 66 protein</fullName>
    </submittedName>
</protein>
<keyword evidence="5" id="KW-0378">Hydrolase</keyword>
<dbReference type="InterPro" id="IPR013780">
    <property type="entry name" value="Glyco_hydro_b"/>
</dbReference>
<feature type="compositionally biased region" description="Acidic residues" evidence="3">
    <location>
        <begin position="985"/>
        <end position="995"/>
    </location>
</feature>
<dbReference type="NCBIfam" id="TIGR01167">
    <property type="entry name" value="LPXTG_anchor"/>
    <property type="match status" value="1"/>
</dbReference>
<reference evidence="6" key="1">
    <citation type="journal article" date="2019" name="Int. J. Syst. Evol. Microbiol.">
        <title>The Global Catalogue of Microorganisms (GCM) 10K type strain sequencing project: providing services to taxonomists for standard genome sequencing and annotation.</title>
        <authorList>
            <consortium name="The Broad Institute Genomics Platform"/>
            <consortium name="The Broad Institute Genome Sequencing Center for Infectious Disease"/>
            <person name="Wu L."/>
            <person name="Ma J."/>
        </authorList>
    </citation>
    <scope>NUCLEOTIDE SEQUENCE [LARGE SCALE GENOMIC DNA]</scope>
    <source>
        <strain evidence="6">CCUG 58728</strain>
    </source>
</reference>
<dbReference type="Gene3D" id="2.60.40.1180">
    <property type="entry name" value="Golgi alpha-mannosidase II"/>
    <property type="match status" value="1"/>
</dbReference>
<dbReference type="PANTHER" id="PTHR24216:SF8">
    <property type="entry name" value="PAXILLIN, ISOFORM F"/>
    <property type="match status" value="1"/>
</dbReference>
<feature type="compositionally biased region" description="Low complexity" evidence="3">
    <location>
        <begin position="962"/>
        <end position="980"/>
    </location>
</feature>
<dbReference type="InterPro" id="IPR025092">
    <property type="entry name" value="Glyco_hydro_66"/>
</dbReference>
<evidence type="ECO:0000256" key="4">
    <source>
        <dbReference type="SAM" id="Phobius"/>
    </source>
</evidence>